<accession>A0A8J6L7Z7</accession>
<evidence type="ECO:0000313" key="3">
    <source>
        <dbReference type="Proteomes" id="UP000719412"/>
    </source>
</evidence>
<gene>
    <name evidence="2" type="ORF">GEV33_011556</name>
</gene>
<keyword evidence="3" id="KW-1185">Reference proteome</keyword>
<name>A0A8J6L7Z7_TENMO</name>
<dbReference type="AlphaFoldDB" id="A0A8J6L7Z7"/>
<evidence type="ECO:0000313" key="2">
    <source>
        <dbReference type="EMBL" id="KAH0811235.1"/>
    </source>
</evidence>
<reference evidence="2" key="2">
    <citation type="submission" date="2021-08" db="EMBL/GenBank/DDBJ databases">
        <authorList>
            <person name="Eriksson T."/>
        </authorList>
    </citation>
    <scope>NUCLEOTIDE SEQUENCE</scope>
    <source>
        <strain evidence="2">Stoneville</strain>
        <tissue evidence="2">Whole head</tissue>
    </source>
</reference>
<feature type="region of interest" description="Disordered" evidence="1">
    <location>
        <begin position="165"/>
        <end position="187"/>
    </location>
</feature>
<protein>
    <submittedName>
        <fullName evidence="2">Uncharacterized protein</fullName>
    </submittedName>
</protein>
<dbReference type="EMBL" id="JABDTM020026951">
    <property type="protein sequence ID" value="KAH0811235.1"/>
    <property type="molecule type" value="Genomic_DNA"/>
</dbReference>
<evidence type="ECO:0000256" key="1">
    <source>
        <dbReference type="SAM" id="MobiDB-lite"/>
    </source>
</evidence>
<proteinExistence type="predicted"/>
<dbReference type="Proteomes" id="UP000719412">
    <property type="component" value="Unassembled WGS sequence"/>
</dbReference>
<reference evidence="2" key="1">
    <citation type="journal article" date="2020" name="J Insects Food Feed">
        <title>The yellow mealworm (Tenebrio molitor) genome: a resource for the emerging insects as food and feed industry.</title>
        <authorList>
            <person name="Eriksson T."/>
            <person name="Andere A."/>
            <person name="Kelstrup H."/>
            <person name="Emery V."/>
            <person name="Picard C."/>
        </authorList>
    </citation>
    <scope>NUCLEOTIDE SEQUENCE</scope>
    <source>
        <strain evidence="2">Stoneville</strain>
        <tissue evidence="2">Whole head</tissue>
    </source>
</reference>
<organism evidence="2 3">
    <name type="scientific">Tenebrio molitor</name>
    <name type="common">Yellow mealworm beetle</name>
    <dbReference type="NCBI Taxonomy" id="7067"/>
    <lineage>
        <taxon>Eukaryota</taxon>
        <taxon>Metazoa</taxon>
        <taxon>Ecdysozoa</taxon>
        <taxon>Arthropoda</taxon>
        <taxon>Hexapoda</taxon>
        <taxon>Insecta</taxon>
        <taxon>Pterygota</taxon>
        <taxon>Neoptera</taxon>
        <taxon>Endopterygota</taxon>
        <taxon>Coleoptera</taxon>
        <taxon>Polyphaga</taxon>
        <taxon>Cucujiformia</taxon>
        <taxon>Tenebrionidae</taxon>
        <taxon>Tenebrio</taxon>
    </lineage>
</organism>
<comment type="caution">
    <text evidence="2">The sequence shown here is derived from an EMBL/GenBank/DDBJ whole genome shotgun (WGS) entry which is preliminary data.</text>
</comment>
<sequence length="369" mass="40706">MLNINQPRAFPPAPVSFRPVLKAAAYRANFQSTAYSASVRRVLRTVSALRSFNLSDGVESSPPAIDSASMMEVLYLVLLAASVFIGHGYSSPSPIKRSESGGWALGGGTLAACAREIASVAAWLSETVLRGRGPGARFKSRPDGFPMDVVLYSCCVVQKRRKEKRGWPGKVPRSPAGPPKEKERKNKPTASGVFFTIIWFGVATVNFPACNYLPWRGGGGTDAEFIKNELRQRKHRRPLLPVEYLFSLNHPRVVRRLVARWLHGCRRKYSEVAVPMLWVRIPPKGEDFFKGRNIRRAMDVCVCLLGADGRVVEGRINTLSATSARSARVRVPSGKGAHGCINVVVYVCECEVEWAWVAGESTPEPRRIT</sequence>